<keyword evidence="1" id="KW-1133">Transmembrane helix</keyword>
<proteinExistence type="predicted"/>
<evidence type="ECO:0000313" key="3">
    <source>
        <dbReference type="Proteomes" id="UP000285655"/>
    </source>
</evidence>
<reference evidence="2 3" key="1">
    <citation type="journal article" date="2017" name="ISME J.">
        <title>Energy and carbon metabolisms in a deep terrestrial subsurface fluid microbial community.</title>
        <authorList>
            <person name="Momper L."/>
            <person name="Jungbluth S.P."/>
            <person name="Lee M.D."/>
            <person name="Amend J.P."/>
        </authorList>
    </citation>
    <scope>NUCLEOTIDE SEQUENCE [LARGE SCALE GENOMIC DNA]</scope>
    <source>
        <strain evidence="2">SURF_29</strain>
    </source>
</reference>
<comment type="caution">
    <text evidence="2">The sequence shown here is derived from an EMBL/GenBank/DDBJ whole genome shotgun (WGS) entry which is preliminary data.</text>
</comment>
<gene>
    <name evidence="2" type="ORF">C4544_05680</name>
</gene>
<dbReference type="AlphaFoldDB" id="A0A419DAT1"/>
<feature type="transmembrane region" description="Helical" evidence="1">
    <location>
        <begin position="181"/>
        <end position="201"/>
    </location>
</feature>
<feature type="transmembrane region" description="Helical" evidence="1">
    <location>
        <begin position="99"/>
        <end position="120"/>
    </location>
</feature>
<feature type="transmembrane region" description="Helical" evidence="1">
    <location>
        <begin position="20"/>
        <end position="44"/>
    </location>
</feature>
<dbReference type="EMBL" id="QZJW01000050">
    <property type="protein sequence ID" value="RJO60236.1"/>
    <property type="molecule type" value="Genomic_DNA"/>
</dbReference>
<feature type="transmembrane region" description="Helical" evidence="1">
    <location>
        <begin position="56"/>
        <end position="78"/>
    </location>
</feature>
<keyword evidence="1" id="KW-0812">Transmembrane</keyword>
<feature type="transmembrane region" description="Helical" evidence="1">
    <location>
        <begin position="126"/>
        <end position="144"/>
    </location>
</feature>
<name>A0A419DAT1_9BACT</name>
<evidence type="ECO:0008006" key="4">
    <source>
        <dbReference type="Google" id="ProtNLM"/>
    </source>
</evidence>
<protein>
    <recommendedName>
        <fullName evidence="4">DUF4386 family protein</fullName>
    </recommendedName>
</protein>
<feature type="transmembrane region" description="Helical" evidence="1">
    <location>
        <begin position="156"/>
        <end position="175"/>
    </location>
</feature>
<evidence type="ECO:0000313" key="2">
    <source>
        <dbReference type="EMBL" id="RJO60236.1"/>
    </source>
</evidence>
<evidence type="ECO:0000256" key="1">
    <source>
        <dbReference type="SAM" id="Phobius"/>
    </source>
</evidence>
<sequence>MIKASQRVEKTQENLNKYSVSIQTAVSFAGLFAALSLFFTGLIITNYNQFSSSVRIPILFLIISTFGFLYATLIYVNATTELSIPRLDKCKRAVDIGNIISEYMGVYFLIFSIPLVITVISSDPFLRWSVLIVNLAGLVIYHLSRFSMMDYFFGKIHYLLLSPLLVMEVLLFLFLDLSQSVVFIITTILMGYVGILTLASLKSLTRIKS</sequence>
<accession>A0A419DAT1</accession>
<organism evidence="2 3">
    <name type="scientific">candidate division WS5 bacterium</name>
    <dbReference type="NCBI Taxonomy" id="2093353"/>
    <lineage>
        <taxon>Bacteria</taxon>
        <taxon>candidate division WS5</taxon>
    </lineage>
</organism>
<keyword evidence="1" id="KW-0472">Membrane</keyword>
<dbReference type="Proteomes" id="UP000285655">
    <property type="component" value="Unassembled WGS sequence"/>
</dbReference>